<evidence type="ECO:0000256" key="1">
    <source>
        <dbReference type="SAM" id="MobiDB-lite"/>
    </source>
</evidence>
<name>A0A3G5AG85_9VIRU</name>
<reference evidence="2" key="1">
    <citation type="submission" date="2018-10" db="EMBL/GenBank/DDBJ databases">
        <title>Hidden diversity of soil giant viruses.</title>
        <authorList>
            <person name="Schulz F."/>
            <person name="Alteio L."/>
            <person name="Goudeau D."/>
            <person name="Ryan E.M."/>
            <person name="Malmstrom R.R."/>
            <person name="Blanchard J."/>
            <person name="Woyke T."/>
        </authorList>
    </citation>
    <scope>NUCLEOTIDE SEQUENCE</scope>
    <source>
        <strain evidence="2">SMV1</strain>
    </source>
</reference>
<gene>
    <name evidence="2" type="ORF">Solumvirus2_43</name>
</gene>
<accession>A0A3G5AG85</accession>
<protein>
    <submittedName>
        <fullName evidence="2">Uncharacterized protein</fullName>
    </submittedName>
</protein>
<evidence type="ECO:0000313" key="2">
    <source>
        <dbReference type="EMBL" id="AYV86236.1"/>
    </source>
</evidence>
<dbReference type="EMBL" id="MK072499">
    <property type="protein sequence ID" value="AYV86236.1"/>
    <property type="molecule type" value="Genomic_DNA"/>
</dbReference>
<proteinExistence type="predicted"/>
<organism evidence="2">
    <name type="scientific">Solumvirus sp</name>
    <dbReference type="NCBI Taxonomy" id="2487773"/>
    <lineage>
        <taxon>Viruses</taxon>
        <taxon>Pithoviruses</taxon>
    </lineage>
</organism>
<feature type="compositionally biased region" description="Low complexity" evidence="1">
    <location>
        <begin position="321"/>
        <end position="379"/>
    </location>
</feature>
<feature type="region of interest" description="Disordered" evidence="1">
    <location>
        <begin position="1"/>
        <end position="31"/>
    </location>
</feature>
<feature type="region of interest" description="Disordered" evidence="1">
    <location>
        <begin position="318"/>
        <end position="379"/>
    </location>
</feature>
<sequence length="717" mass="80686">MFQIKSKPQRDVSKQFEQYNLEPDEVKEDSNGTIEALSSSNRVPSISSEQIIDNLAQITITLTLRAIYDNDLDYLDILLGRIDVENMTNFTSLTIIQWYLEVSITYQRDEATAMVVGRWKEANDNEANFPVVTWLFYESTTSDEVLKGLIKLYTKIPFFSHAISLIDYESSDEVRVAFRRMIRLFPEQDINIYYSLLDYIFKAQHLKDGNYNSIMRSEIVAQIKLLAPYAEKPEWVRVVPLSAARPIRTTLISAEQLVYLNGKGPNPCQVALRGRKIGGNIGEKEGLSSPFVPPSPFVLTPPQQKEVTLSPQSVLSQELNTTSFTPPSSITSSITSFKSSPPSSIASNVSSPPSSITSVTSFESSSSTSSLSSSSTSSLPSSSAYFTPSSVPGVNPTLQSSLTTFPASSIASLNPLPLKGPKYDEIKDRGLSLNRGNASKITLSPPASKIFSKPLSQIDADENSRYIETIDIANNKVYTKIPNMNLLFEVPRTKIAMKILINPRNKLPQELAQEYNILYRRYSLMTHEQKMEILMPHFILQKKISNLTDRQVAQIYGPSNPQSGLESDDLLTDGNDKMFCGTDYVNDEDYEDYYLTGRNDEDDPLTDLNRDKNSWFLGNCETCYRKILKRCYAVRQPRGLNGGWLGCYCSWDCVRNDVSQPDPIQTALIDYFEDYVNKNGILDRNEKATDALSQVKIKTKDPLPRLVPKSWSDYLKD</sequence>